<proteinExistence type="inferred from homology"/>
<evidence type="ECO:0000256" key="2">
    <source>
        <dbReference type="ARBA" id="ARBA00009772"/>
    </source>
</evidence>
<comment type="function">
    <text evidence="1 10">Role in flagellar biosynthesis.</text>
</comment>
<protein>
    <recommendedName>
        <fullName evidence="3 9">Flagellar biosynthetic protein FliR</fullName>
    </recommendedName>
</protein>
<dbReference type="PANTHER" id="PTHR30065">
    <property type="entry name" value="FLAGELLAR BIOSYNTHETIC PROTEIN FLIR"/>
    <property type="match status" value="1"/>
</dbReference>
<dbReference type="GO" id="GO:0009425">
    <property type="term" value="C:bacterial-type flagellum basal body"/>
    <property type="evidence" value="ECO:0007669"/>
    <property type="project" value="UniProtKB-SubCell"/>
</dbReference>
<evidence type="ECO:0000256" key="5">
    <source>
        <dbReference type="ARBA" id="ARBA00022692"/>
    </source>
</evidence>
<evidence type="ECO:0000256" key="4">
    <source>
        <dbReference type="ARBA" id="ARBA00022475"/>
    </source>
</evidence>
<dbReference type="NCBIfam" id="TIGR01400">
    <property type="entry name" value="fliR"/>
    <property type="match status" value="1"/>
</dbReference>
<evidence type="ECO:0000256" key="10">
    <source>
        <dbReference type="RuleBase" id="RU362071"/>
    </source>
</evidence>
<evidence type="ECO:0000256" key="7">
    <source>
        <dbReference type="ARBA" id="ARBA00023136"/>
    </source>
</evidence>
<dbReference type="GO" id="GO:0005886">
    <property type="term" value="C:plasma membrane"/>
    <property type="evidence" value="ECO:0007669"/>
    <property type="project" value="UniProtKB-SubCell"/>
</dbReference>
<comment type="caution">
    <text evidence="11">The sequence shown here is derived from an EMBL/GenBank/DDBJ whole genome shotgun (WGS) entry which is preliminary data.</text>
</comment>
<dbReference type="InterPro" id="IPR006303">
    <property type="entry name" value="FliR"/>
</dbReference>
<keyword evidence="8 10" id="KW-0975">Bacterial flagellum</keyword>
<feature type="transmembrane region" description="Helical" evidence="10">
    <location>
        <begin position="79"/>
        <end position="103"/>
    </location>
</feature>
<dbReference type="GO" id="GO:0006605">
    <property type="term" value="P:protein targeting"/>
    <property type="evidence" value="ECO:0007669"/>
    <property type="project" value="UniProtKB-UniRule"/>
</dbReference>
<evidence type="ECO:0000256" key="1">
    <source>
        <dbReference type="ARBA" id="ARBA00002578"/>
    </source>
</evidence>
<dbReference type="Pfam" id="PF01311">
    <property type="entry name" value="Bac_export_1"/>
    <property type="match status" value="1"/>
</dbReference>
<comment type="similarity">
    <text evidence="2 10">Belongs to the FliR/MopE/SpaR family.</text>
</comment>
<dbReference type="PRINTS" id="PR00953">
    <property type="entry name" value="TYPE3IMRPROT"/>
</dbReference>
<evidence type="ECO:0000313" key="11">
    <source>
        <dbReference type="EMBL" id="TWU27815.1"/>
    </source>
</evidence>
<dbReference type="AlphaFoldDB" id="A0A5C6CVF9"/>
<keyword evidence="11" id="KW-0966">Cell projection</keyword>
<keyword evidence="11" id="KW-0282">Flagellum</keyword>
<dbReference type="PANTHER" id="PTHR30065:SF1">
    <property type="entry name" value="SURFACE PRESENTATION OF ANTIGENS PROTEIN SPAR"/>
    <property type="match status" value="1"/>
</dbReference>
<evidence type="ECO:0000256" key="9">
    <source>
        <dbReference type="NCBIfam" id="TIGR01400"/>
    </source>
</evidence>
<dbReference type="RefSeq" id="WP_146450971.1">
    <property type="nucleotide sequence ID" value="NZ_SJPS01000003.1"/>
</dbReference>
<evidence type="ECO:0000256" key="8">
    <source>
        <dbReference type="ARBA" id="ARBA00023143"/>
    </source>
</evidence>
<keyword evidence="5 10" id="KW-0812">Transmembrane</keyword>
<keyword evidence="7 10" id="KW-0472">Membrane</keyword>
<feature type="transmembrane region" description="Helical" evidence="10">
    <location>
        <begin position="40"/>
        <end position="58"/>
    </location>
</feature>
<gene>
    <name evidence="11" type="ORF">Pla144_25920</name>
</gene>
<dbReference type="OrthoDB" id="9797790at2"/>
<dbReference type="InterPro" id="IPR002010">
    <property type="entry name" value="T3SS_IM_R"/>
</dbReference>
<feature type="transmembrane region" description="Helical" evidence="10">
    <location>
        <begin position="123"/>
        <end position="141"/>
    </location>
</feature>
<dbReference type="Proteomes" id="UP000318437">
    <property type="component" value="Unassembled WGS sequence"/>
</dbReference>
<accession>A0A5C6CVF9</accession>
<reference evidence="11 12" key="1">
    <citation type="submission" date="2019-02" db="EMBL/GenBank/DDBJ databases">
        <title>Deep-cultivation of Planctomycetes and their phenomic and genomic characterization uncovers novel biology.</title>
        <authorList>
            <person name="Wiegand S."/>
            <person name="Jogler M."/>
            <person name="Boedeker C."/>
            <person name="Pinto D."/>
            <person name="Vollmers J."/>
            <person name="Rivas-Marin E."/>
            <person name="Kohn T."/>
            <person name="Peeters S.H."/>
            <person name="Heuer A."/>
            <person name="Rast P."/>
            <person name="Oberbeckmann S."/>
            <person name="Bunk B."/>
            <person name="Jeske O."/>
            <person name="Meyerdierks A."/>
            <person name="Storesund J.E."/>
            <person name="Kallscheuer N."/>
            <person name="Luecker S."/>
            <person name="Lage O.M."/>
            <person name="Pohl T."/>
            <person name="Merkel B.J."/>
            <person name="Hornburger P."/>
            <person name="Mueller R.-W."/>
            <person name="Bruemmer F."/>
            <person name="Labrenz M."/>
            <person name="Spormann A.M."/>
            <person name="Op Den Camp H."/>
            <person name="Overmann J."/>
            <person name="Amann R."/>
            <person name="Jetten M.S.M."/>
            <person name="Mascher T."/>
            <person name="Medema M.H."/>
            <person name="Devos D.P."/>
            <person name="Kaster A.-K."/>
            <person name="Ovreas L."/>
            <person name="Rohde M."/>
            <person name="Galperin M.Y."/>
            <person name="Jogler C."/>
        </authorList>
    </citation>
    <scope>NUCLEOTIDE SEQUENCE [LARGE SCALE GENOMIC DNA]</scope>
    <source>
        <strain evidence="11 12">Pla144</strain>
    </source>
</reference>
<organism evidence="11 12">
    <name type="scientific">Bythopirellula polymerisocia</name>
    <dbReference type="NCBI Taxonomy" id="2528003"/>
    <lineage>
        <taxon>Bacteria</taxon>
        <taxon>Pseudomonadati</taxon>
        <taxon>Planctomycetota</taxon>
        <taxon>Planctomycetia</taxon>
        <taxon>Pirellulales</taxon>
        <taxon>Lacipirellulaceae</taxon>
        <taxon>Bythopirellula</taxon>
    </lineage>
</organism>
<keyword evidence="4 10" id="KW-1003">Cell membrane</keyword>
<keyword evidence="12" id="KW-1185">Reference proteome</keyword>
<sequence length="267" mass="28099">MTVIENLLLVHLGTFTLVLGRVGALVMTAPIFGSKAIPVVGRALITVMISLLVTPLLARHAPVDITKLLVFSKLLLSEVLIGLLLGFGITILLSGIQLTGQIISQLGGTALADVFDPNVDENVSVFSQFFYFLTLAMFVLLDGHRVTMDALLDTFSHLPPGEASLGVSYVETLTTLLGQSFVLGIRAAAPAMTALLLATLVLGLIGRTLPQINILAVGFSVNALLSLGCLFTSIGVVAWAFPQQTSTALDLLTNTLQSTNEASAASR</sequence>
<evidence type="ECO:0000256" key="3">
    <source>
        <dbReference type="ARBA" id="ARBA00021717"/>
    </source>
</evidence>
<name>A0A5C6CVF9_9BACT</name>
<feature type="transmembrane region" description="Helical" evidence="10">
    <location>
        <begin position="212"/>
        <end position="241"/>
    </location>
</feature>
<evidence type="ECO:0000256" key="6">
    <source>
        <dbReference type="ARBA" id="ARBA00022989"/>
    </source>
</evidence>
<keyword evidence="11" id="KW-0969">Cilium</keyword>
<comment type="subcellular location">
    <subcellularLocation>
        <location evidence="10">Cell membrane</location>
        <topology evidence="10">Multi-pass membrane protein</topology>
    </subcellularLocation>
    <subcellularLocation>
        <location evidence="10">Bacterial flagellum basal body</location>
    </subcellularLocation>
</comment>
<evidence type="ECO:0000313" key="12">
    <source>
        <dbReference type="Proteomes" id="UP000318437"/>
    </source>
</evidence>
<dbReference type="GO" id="GO:0044780">
    <property type="term" value="P:bacterial-type flagellum assembly"/>
    <property type="evidence" value="ECO:0007669"/>
    <property type="project" value="UniProtKB-UniRule"/>
</dbReference>
<feature type="transmembrane region" description="Helical" evidence="10">
    <location>
        <begin position="187"/>
        <end position="206"/>
    </location>
</feature>
<keyword evidence="6 10" id="KW-1133">Transmembrane helix</keyword>
<dbReference type="EMBL" id="SJPS01000003">
    <property type="protein sequence ID" value="TWU27815.1"/>
    <property type="molecule type" value="Genomic_DNA"/>
</dbReference>